<keyword evidence="3" id="KW-1185">Reference proteome</keyword>
<sequence length="557" mass="62673">MTVFNHFLFSFRSSDPLHWMLAILLVALLFIQVWLIVGNRGISRRRKWIRGFLNVGLWLVLVSYFLRLEWNVPHRSKAVLIADPDVPSGFLNELNDSLRLERMVRATAFQSSTFRKQLVDGSIDSVTLVGSGFSPDALAQLSRQTVRWIPYSPPDRIQFWQWKGIVRKGDLQTVRGSIQSSHSQRLKLRFGEQTLDSLTIPMGYSTFQLQFPVFSQGRTEVELVLDQKPLDTLRFFARKPEPVTYQFLLDYPDFESKTLADWLGKKGNSVQLISRVSRDISNRVQINRAAAPDVLITDPGNVTNPAVKKAVAQGKPVLLINSSDPEADSKTLNQALGTRWRVKKIANEATVSVGNGLQALPFQFVEAPNQFAVWGYPVAVQKTTANIGFSLLSETYPLKLSGDTLAYDRIWTAILAELQPGYTNNVQVDAPVFAGLRTVVRFNNLMAKPPSVRLGQEPIRLTYSAINELSAELSYTFGRSGWQSLQDSLEIYVDSPGRKTSYGNPLLGAYMRARSIETEVAKAAVLRSLSVQIPDWGWFLLFLGCLTLLWLEPKFSI</sequence>
<comment type="caution">
    <text evidence="2">The sequence shown here is derived from an EMBL/GenBank/DDBJ whole genome shotgun (WGS) entry which is preliminary data.</text>
</comment>
<evidence type="ECO:0000313" key="2">
    <source>
        <dbReference type="EMBL" id="MFC5412628.1"/>
    </source>
</evidence>
<reference evidence="3" key="1">
    <citation type="journal article" date="2019" name="Int. J. Syst. Evol. Microbiol.">
        <title>The Global Catalogue of Microorganisms (GCM) 10K type strain sequencing project: providing services to taxonomists for standard genome sequencing and annotation.</title>
        <authorList>
            <consortium name="The Broad Institute Genomics Platform"/>
            <consortium name="The Broad Institute Genome Sequencing Center for Infectious Disease"/>
            <person name="Wu L."/>
            <person name="Ma J."/>
        </authorList>
    </citation>
    <scope>NUCLEOTIDE SEQUENCE [LARGE SCALE GENOMIC DNA]</scope>
    <source>
        <strain evidence="3">CCUG 55250</strain>
    </source>
</reference>
<organism evidence="2 3">
    <name type="scientific">Larkinella bovis</name>
    <dbReference type="NCBI Taxonomy" id="683041"/>
    <lineage>
        <taxon>Bacteria</taxon>
        <taxon>Pseudomonadati</taxon>
        <taxon>Bacteroidota</taxon>
        <taxon>Cytophagia</taxon>
        <taxon>Cytophagales</taxon>
        <taxon>Spirosomataceae</taxon>
        <taxon>Larkinella</taxon>
    </lineage>
</organism>
<keyword evidence="1" id="KW-0812">Transmembrane</keyword>
<evidence type="ECO:0008006" key="4">
    <source>
        <dbReference type="Google" id="ProtNLM"/>
    </source>
</evidence>
<proteinExistence type="predicted"/>
<protein>
    <recommendedName>
        <fullName evidence="4">Aerotolerance regulator N-terminal domain-containing protein</fullName>
    </recommendedName>
</protein>
<gene>
    <name evidence="2" type="ORF">ACFPMF_25105</name>
</gene>
<dbReference type="RefSeq" id="WP_379850330.1">
    <property type="nucleotide sequence ID" value="NZ_JBHSMA010000014.1"/>
</dbReference>
<feature type="transmembrane region" description="Helical" evidence="1">
    <location>
        <begin position="17"/>
        <end position="36"/>
    </location>
</feature>
<keyword evidence="1" id="KW-0472">Membrane</keyword>
<dbReference type="EMBL" id="JBHSMA010000014">
    <property type="protein sequence ID" value="MFC5412628.1"/>
    <property type="molecule type" value="Genomic_DNA"/>
</dbReference>
<feature type="transmembrane region" description="Helical" evidence="1">
    <location>
        <begin position="48"/>
        <end position="66"/>
    </location>
</feature>
<evidence type="ECO:0000313" key="3">
    <source>
        <dbReference type="Proteomes" id="UP001596106"/>
    </source>
</evidence>
<accession>A0ABW0IIM4</accession>
<dbReference type="Proteomes" id="UP001596106">
    <property type="component" value="Unassembled WGS sequence"/>
</dbReference>
<evidence type="ECO:0000256" key="1">
    <source>
        <dbReference type="SAM" id="Phobius"/>
    </source>
</evidence>
<keyword evidence="1" id="KW-1133">Transmembrane helix</keyword>
<name>A0ABW0IIM4_9BACT</name>